<dbReference type="PANTHER" id="PTHR14710">
    <property type="entry name" value="GEM-ASSOCIATED PROTEIN 6"/>
    <property type="match status" value="1"/>
</dbReference>
<sequence length="179" mass="19446">MSFETSVDKLKAIGKPVEIDIKPINSRKSSDTSVSGNIVAFDPETDSVGLVQFDTSGKPAHLVYIPGTSIQEIHDLSDGPFDPKFNYVAYSDEIKTLCDTVFGVKTATTNFTPEEVAVRKEKLLTLFNNSNLEYTVTDGGQTITVGGVRIKAPYGPDDFYSENTTILGRMKQLALTAGL</sequence>
<protein>
    <submittedName>
        <fullName evidence="2">Structural protein</fullName>
    </submittedName>
</protein>
<dbReference type="GO" id="GO:0005634">
    <property type="term" value="C:nucleus"/>
    <property type="evidence" value="ECO:0007669"/>
    <property type="project" value="InterPro"/>
</dbReference>
<reference evidence="1" key="1">
    <citation type="journal article" date="2013" name="Genetics">
        <title>The draft genome and transcriptome of Panagrellus redivivus are shaped by the harsh demands of a free-living lifestyle.</title>
        <authorList>
            <person name="Srinivasan J."/>
            <person name="Dillman A.R."/>
            <person name="Macchietto M.G."/>
            <person name="Heikkinen L."/>
            <person name="Lakso M."/>
            <person name="Fracchia K.M."/>
            <person name="Antoshechkin I."/>
            <person name="Mortazavi A."/>
            <person name="Wong G."/>
            <person name="Sternberg P.W."/>
        </authorList>
    </citation>
    <scope>NUCLEOTIDE SEQUENCE [LARGE SCALE GENOMIC DNA]</scope>
    <source>
        <strain evidence="1">MT8872</strain>
    </source>
</reference>
<dbReference type="GO" id="GO:0032797">
    <property type="term" value="C:SMN complex"/>
    <property type="evidence" value="ECO:0007669"/>
    <property type="project" value="TreeGrafter"/>
</dbReference>
<evidence type="ECO:0000313" key="2">
    <source>
        <dbReference type="WBParaSite" id="Pan_g11967.t1"/>
    </source>
</evidence>
<keyword evidence="1" id="KW-1185">Reference proteome</keyword>
<dbReference type="GO" id="GO:0000387">
    <property type="term" value="P:spliceosomal snRNP assembly"/>
    <property type="evidence" value="ECO:0007669"/>
    <property type="project" value="TreeGrafter"/>
</dbReference>
<dbReference type="GO" id="GO:0000245">
    <property type="term" value="P:spliceosomal complex assembly"/>
    <property type="evidence" value="ECO:0007669"/>
    <property type="project" value="InterPro"/>
</dbReference>
<reference evidence="2" key="2">
    <citation type="submission" date="2020-10" db="UniProtKB">
        <authorList>
            <consortium name="WormBaseParasite"/>
        </authorList>
    </citation>
    <scope>IDENTIFICATION</scope>
</reference>
<dbReference type="PANTHER" id="PTHR14710:SF2">
    <property type="entry name" value="GEM-ASSOCIATED PROTEIN 6"/>
    <property type="match status" value="1"/>
</dbReference>
<dbReference type="AlphaFoldDB" id="A0A7E4URP4"/>
<evidence type="ECO:0000313" key="1">
    <source>
        <dbReference type="Proteomes" id="UP000492821"/>
    </source>
</evidence>
<dbReference type="Proteomes" id="UP000492821">
    <property type="component" value="Unassembled WGS sequence"/>
</dbReference>
<dbReference type="InterPro" id="IPR009422">
    <property type="entry name" value="Gemin6"/>
</dbReference>
<dbReference type="WBParaSite" id="Pan_g11967.t1">
    <property type="protein sequence ID" value="Pan_g11967.t1"/>
    <property type="gene ID" value="Pan_g11967"/>
</dbReference>
<accession>A0A7E4URP4</accession>
<organism evidence="1 2">
    <name type="scientific">Panagrellus redivivus</name>
    <name type="common">Microworm</name>
    <dbReference type="NCBI Taxonomy" id="6233"/>
    <lineage>
        <taxon>Eukaryota</taxon>
        <taxon>Metazoa</taxon>
        <taxon>Ecdysozoa</taxon>
        <taxon>Nematoda</taxon>
        <taxon>Chromadorea</taxon>
        <taxon>Rhabditida</taxon>
        <taxon>Tylenchina</taxon>
        <taxon>Panagrolaimomorpha</taxon>
        <taxon>Panagrolaimoidea</taxon>
        <taxon>Panagrolaimidae</taxon>
        <taxon>Panagrellus</taxon>
    </lineage>
</organism>
<proteinExistence type="predicted"/>
<name>A0A7E4URP4_PANRE</name>